<evidence type="ECO:0000259" key="3">
    <source>
        <dbReference type="Pfam" id="PF00501"/>
    </source>
</evidence>
<keyword evidence="6" id="KW-1185">Reference proteome</keyword>
<feature type="domain" description="AMP-dependent synthetase/ligase" evidence="3">
    <location>
        <begin position="14"/>
        <end position="387"/>
    </location>
</feature>
<evidence type="ECO:0000256" key="1">
    <source>
        <dbReference type="ARBA" id="ARBA00006432"/>
    </source>
</evidence>
<dbReference type="Gene3D" id="3.40.50.12780">
    <property type="entry name" value="N-terminal domain of ligase-like"/>
    <property type="match status" value="1"/>
</dbReference>
<keyword evidence="2" id="KW-0436">Ligase</keyword>
<feature type="domain" description="AMP-binding enzyme C-terminal" evidence="4">
    <location>
        <begin position="439"/>
        <end position="514"/>
    </location>
</feature>
<dbReference type="InterPro" id="IPR000873">
    <property type="entry name" value="AMP-dep_synth/lig_dom"/>
</dbReference>
<evidence type="ECO:0000256" key="2">
    <source>
        <dbReference type="ARBA" id="ARBA00022598"/>
    </source>
</evidence>
<comment type="caution">
    <text evidence="5">The sequence shown here is derived from an EMBL/GenBank/DDBJ whole genome shotgun (WGS) entry which is preliminary data.</text>
</comment>
<evidence type="ECO:0000313" key="6">
    <source>
        <dbReference type="Proteomes" id="UP001444146"/>
    </source>
</evidence>
<dbReference type="PANTHER" id="PTHR43201">
    <property type="entry name" value="ACYL-COA SYNTHETASE"/>
    <property type="match status" value="1"/>
</dbReference>
<dbReference type="Gene3D" id="3.30.300.30">
    <property type="match status" value="1"/>
</dbReference>
<dbReference type="InterPro" id="IPR025110">
    <property type="entry name" value="AMP-bd_C"/>
</dbReference>
<proteinExistence type="inferred from homology"/>
<sequence>MGLLSITTGEGLDACVEKHASTTAIIEGRSGKAMTWRSLSCAVDDIAKGLLAKGLRKGDRLGIWAPNSLEWVICFLAAAKIGVIVVGINIHFKEKELENVLRGLNLRALCFNDGFRDNNFNRMLAALPADVVPEIVIGYGEQHAETVQGWSGLVALGQGVGEEQYSAAQVAVSCHDAVAIQLTSGSMAQPKRVLLSHYNLLNNAFFGASRLGVTPTDSLCLPIPFFHCFGLVYGLYFAVMSGCSLVILDNYSTDEILNAVQRYRCSVLHGVPTIFSRLIQHPRLSDYDISTLEKGVVAGAYCSPKLVCDIATRLAMPGIAVSWGQTETSPCCTQTLPEESLAVKSVSIGRPLPFVEMKVIDGKTKQQCAPGVKGELCTRGYHLMMGYDGDPELTHQVIDEQGWFHSGDIGFIDQEGNFHYAWRKKELIVRGGENISPREIEEAILECPGIDAVYVFGVSSESMGEEVVAAVCPQHERPVSEQLLLNFLRERIARYKVPAHLYFFSTFPLTACGKTDKQSIRRSINTLMTLPPAE</sequence>
<organism evidence="5 6">
    <name type="scientific">Pseudocitrobacter cyperus</name>
    <dbReference type="NCBI Taxonomy" id="3112843"/>
    <lineage>
        <taxon>Bacteria</taxon>
        <taxon>Pseudomonadati</taxon>
        <taxon>Pseudomonadota</taxon>
        <taxon>Gammaproteobacteria</taxon>
        <taxon>Enterobacterales</taxon>
        <taxon>Enterobacteriaceae</taxon>
        <taxon>Pseudocitrobacter</taxon>
    </lineage>
</organism>
<dbReference type="Pfam" id="PF13193">
    <property type="entry name" value="AMP-binding_C"/>
    <property type="match status" value="1"/>
</dbReference>
<reference evidence="5 6" key="1">
    <citation type="submission" date="2024-01" db="EMBL/GenBank/DDBJ databases">
        <title>Pseudocitrobacter sp. Endophytic strain Cyp-38L.</title>
        <authorList>
            <person name="Amer M.A."/>
            <person name="Hamed S.M."/>
        </authorList>
    </citation>
    <scope>NUCLEOTIDE SEQUENCE [LARGE SCALE GENOMIC DNA]</scope>
    <source>
        <strain evidence="5 6">Cyp38S</strain>
    </source>
</reference>
<evidence type="ECO:0000259" key="4">
    <source>
        <dbReference type="Pfam" id="PF13193"/>
    </source>
</evidence>
<dbReference type="InterPro" id="IPR042099">
    <property type="entry name" value="ANL_N_sf"/>
</dbReference>
<dbReference type="EMBL" id="JAYMYY010000004">
    <property type="protein sequence ID" value="MEO3990935.1"/>
    <property type="molecule type" value="Genomic_DNA"/>
</dbReference>
<dbReference type="SUPFAM" id="SSF56801">
    <property type="entry name" value="Acetyl-CoA synthetase-like"/>
    <property type="match status" value="1"/>
</dbReference>
<accession>A0ABV0HKY4</accession>
<dbReference type="PANTHER" id="PTHR43201:SF5">
    <property type="entry name" value="MEDIUM-CHAIN ACYL-COA LIGASE ACSF2, MITOCHONDRIAL"/>
    <property type="match status" value="1"/>
</dbReference>
<name>A0ABV0HKY4_9ENTR</name>
<protein>
    <submittedName>
        <fullName evidence="5">AMP-binding protein</fullName>
    </submittedName>
</protein>
<evidence type="ECO:0000313" key="5">
    <source>
        <dbReference type="EMBL" id="MEO3990935.1"/>
    </source>
</evidence>
<dbReference type="InterPro" id="IPR045851">
    <property type="entry name" value="AMP-bd_C_sf"/>
</dbReference>
<dbReference type="Pfam" id="PF00501">
    <property type="entry name" value="AMP-binding"/>
    <property type="match status" value="1"/>
</dbReference>
<gene>
    <name evidence="5" type="ORF">VSR74_14075</name>
</gene>
<dbReference type="RefSeq" id="WP_347795284.1">
    <property type="nucleotide sequence ID" value="NZ_JAYMYY010000004.1"/>
</dbReference>
<comment type="similarity">
    <text evidence="1">Belongs to the ATP-dependent AMP-binding enzyme family.</text>
</comment>
<dbReference type="Proteomes" id="UP001444146">
    <property type="component" value="Unassembled WGS sequence"/>
</dbReference>